<dbReference type="Proteomes" id="UP000648075">
    <property type="component" value="Unassembled WGS sequence"/>
</dbReference>
<dbReference type="InterPro" id="IPR025515">
    <property type="entry name" value="DUF4403"/>
</dbReference>
<comment type="caution">
    <text evidence="1">The sequence shown here is derived from an EMBL/GenBank/DDBJ whole genome shotgun (WGS) entry which is preliminary data.</text>
</comment>
<sequence>MAGVAALVLTFGGCHRKAAEGAPPRATDRIKVDDVPSLVTVPVRADLGSLVTRLEREIPRTLWTIDKPDQVCVASKKIDLGIARVKTPTLKCRIVGSVSRGPLRLEGNGQDILIAMPLHAVLRAEDIGGVLRRETATADAMAHARVRLDLAKDWNLTGKIDISYDWTNAPHLDFLGQRIDLTEKADAKLGPVIARLERTLPAQLEALRVRETVAQAWKSGFTTLELNERNPPVWMQVRPVELQYGGYSVRGHSLLLRLGLKAITRTKVGTRPAEPAPVPLPPRAPLSGEVGDLSFYIPVIADYRELEPVLMKALHKRSKRPFDVPGYGPVMAQFRSATIYGTTGGRIAVGLDFTANDPDGALADTRGRIWLTARPVNAPNSRKVAFRELQVSGDTNAVAGDLALALVNAPALSSTLEQALGQNFQKDFDKLLGKIARAIDVRREGDLVIRAEVTDTQTGRIRATGEGFYLPVRAKGTASISLAH</sequence>
<evidence type="ECO:0000313" key="1">
    <source>
        <dbReference type="EMBL" id="GGZ09650.1"/>
    </source>
</evidence>
<keyword evidence="2" id="KW-1185">Reference proteome</keyword>
<dbReference type="Pfam" id="PF14356">
    <property type="entry name" value="DUF4403"/>
    <property type="match status" value="1"/>
</dbReference>
<accession>A0A918UHP7</accession>
<evidence type="ECO:0008006" key="3">
    <source>
        <dbReference type="Google" id="ProtNLM"/>
    </source>
</evidence>
<organism evidence="1 2">
    <name type="scientific">Novosphingobium colocasiae</name>
    <dbReference type="NCBI Taxonomy" id="1256513"/>
    <lineage>
        <taxon>Bacteria</taxon>
        <taxon>Pseudomonadati</taxon>
        <taxon>Pseudomonadota</taxon>
        <taxon>Alphaproteobacteria</taxon>
        <taxon>Sphingomonadales</taxon>
        <taxon>Sphingomonadaceae</taxon>
        <taxon>Novosphingobium</taxon>
    </lineage>
</organism>
<gene>
    <name evidence="1" type="ORF">GCM10011614_25760</name>
</gene>
<reference evidence="1" key="1">
    <citation type="journal article" date="2014" name="Int. J. Syst. Evol. Microbiol.">
        <title>Complete genome sequence of Corynebacterium casei LMG S-19264T (=DSM 44701T), isolated from a smear-ripened cheese.</title>
        <authorList>
            <consortium name="US DOE Joint Genome Institute (JGI-PGF)"/>
            <person name="Walter F."/>
            <person name="Albersmeier A."/>
            <person name="Kalinowski J."/>
            <person name="Ruckert C."/>
        </authorList>
    </citation>
    <scope>NUCLEOTIDE SEQUENCE</scope>
    <source>
        <strain evidence="1">KCTC 32255</strain>
    </source>
</reference>
<dbReference type="RefSeq" id="WP_189621619.1">
    <property type="nucleotide sequence ID" value="NZ_BMZA01000010.1"/>
</dbReference>
<dbReference type="AlphaFoldDB" id="A0A918UHP7"/>
<protein>
    <recommendedName>
        <fullName evidence="3">DUF4403 family protein</fullName>
    </recommendedName>
</protein>
<evidence type="ECO:0000313" key="2">
    <source>
        <dbReference type="Proteomes" id="UP000648075"/>
    </source>
</evidence>
<dbReference type="EMBL" id="BMZA01000010">
    <property type="protein sequence ID" value="GGZ09650.1"/>
    <property type="molecule type" value="Genomic_DNA"/>
</dbReference>
<name>A0A918UHP7_9SPHN</name>
<proteinExistence type="predicted"/>
<reference evidence="1" key="2">
    <citation type="submission" date="2020-09" db="EMBL/GenBank/DDBJ databases">
        <authorList>
            <person name="Sun Q."/>
            <person name="Kim S."/>
        </authorList>
    </citation>
    <scope>NUCLEOTIDE SEQUENCE</scope>
    <source>
        <strain evidence="1">KCTC 32255</strain>
    </source>
</reference>